<comment type="caution">
    <text evidence="17">The sequence shown here is derived from an EMBL/GenBank/DDBJ whole genome shotgun (WGS) entry which is preliminary data.</text>
</comment>
<comment type="catalytic activity">
    <reaction evidence="12">
        <text>L-threonyl-[protein] + ATP = O-phospho-L-threonyl-[protein] + ADP + H(+)</text>
        <dbReference type="Rhea" id="RHEA:46608"/>
        <dbReference type="Rhea" id="RHEA-COMP:11060"/>
        <dbReference type="Rhea" id="RHEA-COMP:11605"/>
        <dbReference type="ChEBI" id="CHEBI:15378"/>
        <dbReference type="ChEBI" id="CHEBI:30013"/>
        <dbReference type="ChEBI" id="CHEBI:30616"/>
        <dbReference type="ChEBI" id="CHEBI:61977"/>
        <dbReference type="ChEBI" id="CHEBI:456216"/>
        <dbReference type="EC" id="2.7.11.1"/>
    </reaction>
</comment>
<dbReference type="EMBL" id="JBBPBM010000049">
    <property type="protein sequence ID" value="KAK8519986.1"/>
    <property type="molecule type" value="Genomic_DNA"/>
</dbReference>
<comment type="catalytic activity">
    <reaction evidence="13">
        <text>L-seryl-[protein] + ATP = O-phospho-L-seryl-[protein] + ADP + H(+)</text>
        <dbReference type="Rhea" id="RHEA:17989"/>
        <dbReference type="Rhea" id="RHEA-COMP:9863"/>
        <dbReference type="Rhea" id="RHEA-COMP:11604"/>
        <dbReference type="ChEBI" id="CHEBI:15378"/>
        <dbReference type="ChEBI" id="CHEBI:29999"/>
        <dbReference type="ChEBI" id="CHEBI:30616"/>
        <dbReference type="ChEBI" id="CHEBI:83421"/>
        <dbReference type="ChEBI" id="CHEBI:456216"/>
        <dbReference type="EC" id="2.7.11.1"/>
    </reaction>
</comment>
<evidence type="ECO:0000256" key="2">
    <source>
        <dbReference type="ARBA" id="ARBA00022527"/>
    </source>
</evidence>
<evidence type="ECO:0000256" key="6">
    <source>
        <dbReference type="ARBA" id="ARBA00022737"/>
    </source>
</evidence>
<keyword evidence="18" id="KW-1185">Reference proteome</keyword>
<keyword evidence="11 14" id="KW-0472">Membrane</keyword>
<evidence type="ECO:0000259" key="16">
    <source>
        <dbReference type="Pfam" id="PF08263"/>
    </source>
</evidence>
<dbReference type="Gene3D" id="3.80.10.10">
    <property type="entry name" value="Ribonuclease Inhibitor"/>
    <property type="match status" value="3"/>
</dbReference>
<dbReference type="SMART" id="SM00369">
    <property type="entry name" value="LRR_TYP"/>
    <property type="match status" value="3"/>
</dbReference>
<organism evidence="17 18">
    <name type="scientific">Hibiscus sabdariffa</name>
    <name type="common">roselle</name>
    <dbReference type="NCBI Taxonomy" id="183260"/>
    <lineage>
        <taxon>Eukaryota</taxon>
        <taxon>Viridiplantae</taxon>
        <taxon>Streptophyta</taxon>
        <taxon>Embryophyta</taxon>
        <taxon>Tracheophyta</taxon>
        <taxon>Spermatophyta</taxon>
        <taxon>Magnoliopsida</taxon>
        <taxon>eudicotyledons</taxon>
        <taxon>Gunneridae</taxon>
        <taxon>Pentapetalae</taxon>
        <taxon>rosids</taxon>
        <taxon>malvids</taxon>
        <taxon>Malvales</taxon>
        <taxon>Malvaceae</taxon>
        <taxon>Malvoideae</taxon>
        <taxon>Hibiscus</taxon>
    </lineage>
</organism>
<evidence type="ECO:0000256" key="12">
    <source>
        <dbReference type="ARBA" id="ARBA00047899"/>
    </source>
</evidence>
<feature type="domain" description="Leucine-rich repeat-containing N-terminal plant-type" evidence="16">
    <location>
        <begin position="26"/>
        <end position="67"/>
    </location>
</feature>
<evidence type="ECO:0000256" key="14">
    <source>
        <dbReference type="SAM" id="Phobius"/>
    </source>
</evidence>
<keyword evidence="3" id="KW-0433">Leucine-rich repeat</keyword>
<dbReference type="InterPro" id="IPR051420">
    <property type="entry name" value="Ser_Thr_Kinases_DiverseReg"/>
</dbReference>
<evidence type="ECO:0000256" key="10">
    <source>
        <dbReference type="ARBA" id="ARBA00022989"/>
    </source>
</evidence>
<dbReference type="PANTHER" id="PTHR48005:SF13">
    <property type="entry name" value="SERINE_THREONINE-PROTEIN KINASE DDB_G0278509-RELATED"/>
    <property type="match status" value="1"/>
</dbReference>
<keyword evidence="7" id="KW-0547">Nucleotide-binding</keyword>
<evidence type="ECO:0000256" key="8">
    <source>
        <dbReference type="ARBA" id="ARBA00022777"/>
    </source>
</evidence>
<evidence type="ECO:0000256" key="1">
    <source>
        <dbReference type="ARBA" id="ARBA00012513"/>
    </source>
</evidence>
<dbReference type="PRINTS" id="PR00019">
    <property type="entry name" value="LEURICHRPT"/>
</dbReference>
<dbReference type="InterPro" id="IPR032675">
    <property type="entry name" value="LRR_dom_sf"/>
</dbReference>
<protein>
    <recommendedName>
        <fullName evidence="1">non-specific serine/threonine protein kinase</fullName>
        <ecNumber evidence="1">2.7.11.1</ecNumber>
    </recommendedName>
</protein>
<evidence type="ECO:0000313" key="18">
    <source>
        <dbReference type="Proteomes" id="UP001472677"/>
    </source>
</evidence>
<proteinExistence type="predicted"/>
<keyword evidence="15" id="KW-0732">Signal</keyword>
<evidence type="ECO:0000256" key="9">
    <source>
        <dbReference type="ARBA" id="ARBA00022840"/>
    </source>
</evidence>
<dbReference type="Pfam" id="PF00560">
    <property type="entry name" value="LRR_1"/>
    <property type="match status" value="9"/>
</dbReference>
<feature type="transmembrane region" description="Helical" evidence="14">
    <location>
        <begin position="714"/>
        <end position="738"/>
    </location>
</feature>
<evidence type="ECO:0000256" key="11">
    <source>
        <dbReference type="ARBA" id="ARBA00023136"/>
    </source>
</evidence>
<keyword evidence="8" id="KW-0418">Kinase</keyword>
<dbReference type="Pfam" id="PF13855">
    <property type="entry name" value="LRR_8"/>
    <property type="match status" value="1"/>
</dbReference>
<evidence type="ECO:0000256" key="7">
    <source>
        <dbReference type="ARBA" id="ARBA00022741"/>
    </source>
</evidence>
<keyword evidence="4" id="KW-0808">Transferase</keyword>
<dbReference type="EC" id="2.7.11.1" evidence="1"/>
<sequence length="762" mass="83590">MYLFSFFIFIFLSNNFALSLQQQNPSNEVMAMLGFKQNSVAADPQGFLNDWRLESITPCSWRGVSCSLHGKVTVLNFTDAGLIGRLHMDDLMVLENLKHLHLSGNLFSGNLFLNKSSHPSCIIETLDLSFNNLSEPISETFFSSCSHLVSLNLSHNSVPGDIPAVLVSDFSKSLKSLDLSHNNLSDDFPMLEFKNCSNLVAINLSNNSLYGTRILRSLTNCQLLENLDVSLNKLEGTIPASLGNLRNLKHLNLAQNTVSGNIPPEMGSTCGTLTALDLSVISYLPSLQILQVPFNNISGFIPVSLTNCTELQVLDLSSNGFDGEIPSGLCSNSSLRRLLLADNFLSGTIPADIGNCKRLETINFARNHLSGPIPSEVWKLPNVHDFVMWGNNFSGEIPKDICSGTRNLEKLALNNNGFSGNILASITNCANLLWLSLSFNRLTGTIPAGLHNLQKLSILQLSYNSFSGNIQTADLGSFKNLIWLDSGSNQFTGHIPSNLAAQKRFDPVFSLSSKGGYMFLRDKGRSDCRLRNSLIYSEGISEAKLQESFESNSCSLITIYGWPNHLIKTSNGTILFMDLSFNHLSGTIPDSIGAMSNLHILDLSHNRLTGNIPDTFQGLKEVCLLNLSYNSLQGRLPGSLGLITFLTDLDVSNNNLTGPIPSTGQLTTFPASRYENNLELCGIPLPPCDHHPETVPISSDVNGKNHSMLRNVDWVWVIAMVGYIFGAAIGVCVGNVMLRGKEEWLLEKKLMIISTFKRTKNS</sequence>
<dbReference type="InterPro" id="IPR003591">
    <property type="entry name" value="Leu-rich_rpt_typical-subtyp"/>
</dbReference>
<dbReference type="Proteomes" id="UP001472677">
    <property type="component" value="Unassembled WGS sequence"/>
</dbReference>
<dbReference type="PANTHER" id="PTHR48005">
    <property type="entry name" value="LEUCINE RICH REPEAT KINASE 2"/>
    <property type="match status" value="1"/>
</dbReference>
<feature type="signal peptide" evidence="15">
    <location>
        <begin position="1"/>
        <end position="19"/>
    </location>
</feature>
<keyword evidence="6" id="KW-0677">Repeat</keyword>
<dbReference type="InterPro" id="IPR013210">
    <property type="entry name" value="LRR_N_plant-typ"/>
</dbReference>
<keyword evidence="2" id="KW-0723">Serine/threonine-protein kinase</keyword>
<keyword evidence="5 14" id="KW-0812">Transmembrane</keyword>
<dbReference type="Pfam" id="PF08263">
    <property type="entry name" value="LRRNT_2"/>
    <property type="match status" value="1"/>
</dbReference>
<evidence type="ECO:0000256" key="13">
    <source>
        <dbReference type="ARBA" id="ARBA00048679"/>
    </source>
</evidence>
<evidence type="ECO:0000256" key="5">
    <source>
        <dbReference type="ARBA" id="ARBA00022692"/>
    </source>
</evidence>
<reference evidence="17 18" key="1">
    <citation type="journal article" date="2024" name="G3 (Bethesda)">
        <title>Genome assembly of Hibiscus sabdariffa L. provides insights into metabolisms of medicinal natural products.</title>
        <authorList>
            <person name="Kim T."/>
        </authorList>
    </citation>
    <scope>NUCLEOTIDE SEQUENCE [LARGE SCALE GENOMIC DNA]</scope>
    <source>
        <strain evidence="17">TK-2024</strain>
        <tissue evidence="17">Old leaves</tissue>
    </source>
</reference>
<feature type="chain" id="PRO_5045594544" description="non-specific serine/threonine protein kinase" evidence="15">
    <location>
        <begin position="20"/>
        <end position="762"/>
    </location>
</feature>
<accession>A0ABR2CJZ7</accession>
<evidence type="ECO:0000256" key="4">
    <source>
        <dbReference type="ARBA" id="ARBA00022679"/>
    </source>
</evidence>
<dbReference type="PROSITE" id="PS51450">
    <property type="entry name" value="LRR"/>
    <property type="match status" value="2"/>
</dbReference>
<keyword evidence="10 14" id="KW-1133">Transmembrane helix</keyword>
<name>A0ABR2CJZ7_9ROSI</name>
<evidence type="ECO:0000256" key="15">
    <source>
        <dbReference type="SAM" id="SignalP"/>
    </source>
</evidence>
<dbReference type="SUPFAM" id="SSF52047">
    <property type="entry name" value="RNI-like"/>
    <property type="match status" value="2"/>
</dbReference>
<gene>
    <name evidence="17" type="ORF">V6N12_003952</name>
</gene>
<evidence type="ECO:0000313" key="17">
    <source>
        <dbReference type="EMBL" id="KAK8519986.1"/>
    </source>
</evidence>
<dbReference type="InterPro" id="IPR001611">
    <property type="entry name" value="Leu-rich_rpt"/>
</dbReference>
<dbReference type="Gene3D" id="3.30.1490.310">
    <property type="match status" value="1"/>
</dbReference>
<evidence type="ECO:0000256" key="3">
    <source>
        <dbReference type="ARBA" id="ARBA00022614"/>
    </source>
</evidence>
<keyword evidence="9" id="KW-0067">ATP-binding</keyword>